<organism evidence="1 2">
    <name type="scientific">Trichophyton tonsurans (strain CBS 112818)</name>
    <name type="common">Scalp ringworm fungus</name>
    <dbReference type="NCBI Taxonomy" id="647933"/>
    <lineage>
        <taxon>Eukaryota</taxon>
        <taxon>Fungi</taxon>
        <taxon>Dikarya</taxon>
        <taxon>Ascomycota</taxon>
        <taxon>Pezizomycotina</taxon>
        <taxon>Eurotiomycetes</taxon>
        <taxon>Eurotiomycetidae</taxon>
        <taxon>Onygenales</taxon>
        <taxon>Arthrodermataceae</taxon>
        <taxon>Trichophyton</taxon>
    </lineage>
</organism>
<name>F2RX94_TRIT1</name>
<accession>F2RX94</accession>
<proteinExistence type="predicted"/>
<dbReference type="EMBL" id="GG698491">
    <property type="protein sequence ID" value="EGD95878.1"/>
    <property type="molecule type" value="Genomic_DNA"/>
</dbReference>
<reference evidence="2" key="1">
    <citation type="journal article" date="2012" name="MBio">
        <title>Comparative genome analysis of Trichophyton rubrum and related dermatophytes reveals candidate genes involved in infection.</title>
        <authorList>
            <person name="Martinez D.A."/>
            <person name="Oliver B.G."/>
            <person name="Graeser Y."/>
            <person name="Goldberg J.M."/>
            <person name="Li W."/>
            <person name="Martinez-Rossi N.M."/>
            <person name="Monod M."/>
            <person name="Shelest E."/>
            <person name="Barton R.C."/>
            <person name="Birch E."/>
            <person name="Brakhage A.A."/>
            <person name="Chen Z."/>
            <person name="Gurr S.J."/>
            <person name="Heiman D."/>
            <person name="Heitman J."/>
            <person name="Kosti I."/>
            <person name="Rossi A."/>
            <person name="Saif S."/>
            <person name="Samalova M."/>
            <person name="Saunders C.W."/>
            <person name="Shea T."/>
            <person name="Summerbell R.C."/>
            <person name="Xu J."/>
            <person name="Young S."/>
            <person name="Zeng Q."/>
            <person name="Birren B.W."/>
            <person name="Cuomo C.A."/>
            <person name="White T.C."/>
        </authorList>
    </citation>
    <scope>NUCLEOTIDE SEQUENCE [LARGE SCALE GENOMIC DNA]</scope>
    <source>
        <strain evidence="2">CBS 112818</strain>
    </source>
</reference>
<protein>
    <submittedName>
        <fullName evidence="1">Uncharacterized protein</fullName>
    </submittedName>
</protein>
<keyword evidence="2" id="KW-1185">Reference proteome</keyword>
<evidence type="ECO:0000313" key="2">
    <source>
        <dbReference type="Proteomes" id="UP000009172"/>
    </source>
</evidence>
<dbReference type="Proteomes" id="UP000009172">
    <property type="component" value="Unassembled WGS sequence"/>
</dbReference>
<sequence length="100" mass="10942">MTIRVRSDLIEVCGACGSASGDERGNTLMASPPYVGRKKHGILTVAATRFEGRSMRLIWWLNRLDESPPTWALTNAALLALIEITGVVLENRLDTAARFA</sequence>
<dbReference type="HOGENOM" id="CLU_2308039_0_0_1"/>
<dbReference type="AlphaFoldDB" id="F2RX94"/>
<gene>
    <name evidence="1" type="ORF">TESG_03342</name>
</gene>
<evidence type="ECO:0000313" key="1">
    <source>
        <dbReference type="EMBL" id="EGD95878.1"/>
    </source>
</evidence>